<dbReference type="Gene3D" id="1.10.287.130">
    <property type="match status" value="1"/>
</dbReference>
<evidence type="ECO:0000256" key="15">
    <source>
        <dbReference type="PROSITE-ProRule" id="PRU00169"/>
    </source>
</evidence>
<evidence type="ECO:0000256" key="1">
    <source>
        <dbReference type="ARBA" id="ARBA00000085"/>
    </source>
</evidence>
<dbReference type="FunFam" id="1.10.287.130:FF:000003">
    <property type="entry name" value="Histidine kinase"/>
    <property type="match status" value="1"/>
</dbReference>
<keyword evidence="7 17" id="KW-0812">Transmembrane</keyword>
<feature type="transmembrane region" description="Helical" evidence="17">
    <location>
        <begin position="16"/>
        <end position="39"/>
    </location>
</feature>
<dbReference type="GO" id="GO:0005524">
    <property type="term" value="F:ATP binding"/>
    <property type="evidence" value="ECO:0007669"/>
    <property type="project" value="UniProtKB-KW"/>
</dbReference>
<evidence type="ECO:0000256" key="12">
    <source>
        <dbReference type="ARBA" id="ARBA00022989"/>
    </source>
</evidence>
<dbReference type="GO" id="GO:0016787">
    <property type="term" value="F:hydrolase activity"/>
    <property type="evidence" value="ECO:0007669"/>
    <property type="project" value="UniProtKB-KW"/>
</dbReference>
<dbReference type="SMART" id="SM00387">
    <property type="entry name" value="HATPase_c"/>
    <property type="match status" value="1"/>
</dbReference>
<keyword evidence="21" id="KW-1185">Reference proteome</keyword>
<dbReference type="CDD" id="cd16922">
    <property type="entry name" value="HATPase_EvgS-ArcB-TorS-like"/>
    <property type="match status" value="1"/>
</dbReference>
<dbReference type="InterPro" id="IPR003594">
    <property type="entry name" value="HATPase_dom"/>
</dbReference>
<dbReference type="PRINTS" id="PR00344">
    <property type="entry name" value="BCTRLSENSOR"/>
</dbReference>
<dbReference type="AlphaFoldDB" id="A0A4Y8WHI8"/>
<comment type="catalytic activity">
    <reaction evidence="1">
        <text>ATP + protein L-histidine = ADP + protein N-phospho-L-histidine.</text>
        <dbReference type="EC" id="2.7.13.3"/>
    </reaction>
</comment>
<keyword evidence="10" id="KW-0378">Hydrolase</keyword>
<dbReference type="SMART" id="SM00388">
    <property type="entry name" value="HisKA"/>
    <property type="match status" value="1"/>
</dbReference>
<dbReference type="GO" id="GO:0005886">
    <property type="term" value="C:plasma membrane"/>
    <property type="evidence" value="ECO:0007669"/>
    <property type="project" value="UniProtKB-SubCell"/>
</dbReference>
<dbReference type="InterPro" id="IPR036890">
    <property type="entry name" value="HATPase_C_sf"/>
</dbReference>
<evidence type="ECO:0000259" key="18">
    <source>
        <dbReference type="PROSITE" id="PS50109"/>
    </source>
</evidence>
<dbReference type="PANTHER" id="PTHR45339:SF1">
    <property type="entry name" value="HYBRID SIGNAL TRANSDUCTION HISTIDINE KINASE J"/>
    <property type="match status" value="1"/>
</dbReference>
<evidence type="ECO:0000256" key="13">
    <source>
        <dbReference type="ARBA" id="ARBA00023012"/>
    </source>
</evidence>
<reference evidence="20 21" key="1">
    <citation type="submission" date="2019-01" db="EMBL/GenBank/DDBJ databases">
        <title>Vibrio BEI176 sp. nov, a marine bacterium isolated from China: eastern marignal seas.</title>
        <authorList>
            <person name="Li B."/>
        </authorList>
    </citation>
    <scope>NUCLEOTIDE SEQUENCE [LARGE SCALE GENOMIC DNA]</scope>
    <source>
        <strain evidence="20 21">BEI176</strain>
    </source>
</reference>
<accession>A0A4Y8WHI8</accession>
<comment type="subcellular location">
    <subcellularLocation>
        <location evidence="2">Cell membrane</location>
        <topology evidence="2">Multi-pass membrane protein</topology>
    </subcellularLocation>
</comment>
<evidence type="ECO:0000313" key="20">
    <source>
        <dbReference type="EMBL" id="TFH92284.1"/>
    </source>
</evidence>
<evidence type="ECO:0000313" key="21">
    <source>
        <dbReference type="Proteomes" id="UP000297753"/>
    </source>
</evidence>
<keyword evidence="13" id="KW-0902">Two-component regulatory system</keyword>
<sequence length="886" mass="99313">MARASFARNVSVRHKLFVLVAMPVLLLLVFVGWQVHLLSGQMESLEKSKKYVDFLAKSSQLYQADEGSYLVIPTAESLQVLSSSVFGTEQETSVNNLIFELKDARSQRRRNSDVYDELDNEEWSADVYKQLLIKLERVSFSGVKPEVAQHLSALLQLEWLMFWSSEETRITRGLIEIWNQYEEFDSEVHEQTLALVQNQQLYLERFVTLNADEAQVSMMLEVFSDKAFSQSQEFRQRLADQASISTLSAEELNQGLSALSARLTLLKKVGSTIELQLSSAVDSAISQAEKQRLISLGLVSLLTILVMVFAIKLAQRLTTNLKAVLEFLSHDDATSLPSLSKSVQGNDELNQFAVEVERLTIERQQAQERLTLAKEDAEKAKDAAILACKAKSSFLANMSHEIRTPLNGVIGITEVLSDTDLNPSQKDYVDTIETSSQLLLSLINDVLDFSKIESGMLLVSPHSTCVRESIYDIASIVAPQAKEKGIDLHVSISSETPYRVMVDDHRLRQVLMNFMSNAVKFTSSGVVSLQLSSKHVGENIIEMTFAVQDTGVGIDEQQQQKIFEPFSQEDDSTTRQFGGTGLGLAISTQLVELMGSKIEVTSTKGEGSRFYFTLALPIDVYHYPTKEDDKVDAPISVVCKDDGLAELLENELRFYGLTVGERFSHLNGLERHFDQQDKPILLVAECEKNALFVSETQLQQAKKQGFQVCLVRHFLAKRHNFGDTIRSLVTRPLLGQRLLRGVKACDVIPKRSFKFSDSLKSLQGHRILIVEDNRVNQKVASLLLAKAGYQFDIADNGQIALDKFQSDEHYDLILMDCMMPVMDGFTATREIRQIETQFGLTKTPIIALTASVLDDDIQRCFESGMDAYVAKPVKKEKLLHEIANVT</sequence>
<evidence type="ECO:0000259" key="19">
    <source>
        <dbReference type="PROSITE" id="PS50110"/>
    </source>
</evidence>
<keyword evidence="14 17" id="KW-0472">Membrane</keyword>
<feature type="domain" description="Histidine kinase" evidence="18">
    <location>
        <begin position="397"/>
        <end position="618"/>
    </location>
</feature>
<dbReference type="PROSITE" id="PS50109">
    <property type="entry name" value="HIS_KIN"/>
    <property type="match status" value="1"/>
</dbReference>
<dbReference type="Gene3D" id="3.40.50.2300">
    <property type="match status" value="1"/>
</dbReference>
<evidence type="ECO:0000256" key="16">
    <source>
        <dbReference type="SAM" id="Coils"/>
    </source>
</evidence>
<keyword evidence="5 15" id="KW-0597">Phosphoprotein</keyword>
<dbReference type="SMART" id="SM00448">
    <property type="entry name" value="REC"/>
    <property type="match status" value="1"/>
</dbReference>
<keyword evidence="8" id="KW-0547">Nucleotide-binding</keyword>
<dbReference type="Pfam" id="PF02518">
    <property type="entry name" value="HATPase_c"/>
    <property type="match status" value="1"/>
</dbReference>
<evidence type="ECO:0000256" key="3">
    <source>
        <dbReference type="ARBA" id="ARBA00012438"/>
    </source>
</evidence>
<feature type="modified residue" description="4-aspartylphosphate" evidence="15">
    <location>
        <position position="816"/>
    </location>
</feature>
<name>A0A4Y8WHI8_9VIBR</name>
<dbReference type="SUPFAM" id="SSF52172">
    <property type="entry name" value="CheY-like"/>
    <property type="match status" value="1"/>
</dbReference>
<protein>
    <recommendedName>
        <fullName evidence="3">histidine kinase</fullName>
        <ecNumber evidence="3">2.7.13.3</ecNumber>
    </recommendedName>
</protein>
<comment type="caution">
    <text evidence="20">The sequence shown here is derived from an EMBL/GenBank/DDBJ whole genome shotgun (WGS) entry which is preliminary data.</text>
</comment>
<evidence type="ECO:0000256" key="5">
    <source>
        <dbReference type="ARBA" id="ARBA00022553"/>
    </source>
</evidence>
<evidence type="ECO:0000256" key="4">
    <source>
        <dbReference type="ARBA" id="ARBA00022475"/>
    </source>
</evidence>
<dbReference type="InterPro" id="IPR003661">
    <property type="entry name" value="HisK_dim/P_dom"/>
</dbReference>
<dbReference type="SUPFAM" id="SSF55874">
    <property type="entry name" value="ATPase domain of HSP90 chaperone/DNA topoisomerase II/histidine kinase"/>
    <property type="match status" value="1"/>
</dbReference>
<dbReference type="InterPro" id="IPR001789">
    <property type="entry name" value="Sig_transdc_resp-reg_receiver"/>
</dbReference>
<evidence type="ECO:0000256" key="2">
    <source>
        <dbReference type="ARBA" id="ARBA00004651"/>
    </source>
</evidence>
<feature type="domain" description="Response regulatory" evidence="19">
    <location>
        <begin position="766"/>
        <end position="886"/>
    </location>
</feature>
<organism evidence="20 21">
    <name type="scientific">Vibrio ouci</name>
    <dbReference type="NCBI Taxonomy" id="2499078"/>
    <lineage>
        <taxon>Bacteria</taxon>
        <taxon>Pseudomonadati</taxon>
        <taxon>Pseudomonadota</taxon>
        <taxon>Gammaproteobacteria</taxon>
        <taxon>Vibrionales</taxon>
        <taxon>Vibrionaceae</taxon>
        <taxon>Vibrio</taxon>
    </lineage>
</organism>
<keyword evidence="16" id="KW-0175">Coiled coil</keyword>
<feature type="coiled-coil region" evidence="16">
    <location>
        <begin position="349"/>
        <end position="383"/>
    </location>
</feature>
<evidence type="ECO:0000256" key="6">
    <source>
        <dbReference type="ARBA" id="ARBA00022679"/>
    </source>
</evidence>
<gene>
    <name evidence="20" type="ORF">ELS82_07670</name>
</gene>
<evidence type="ECO:0000256" key="10">
    <source>
        <dbReference type="ARBA" id="ARBA00022801"/>
    </source>
</evidence>
<keyword evidence="11" id="KW-0067">ATP-binding</keyword>
<dbReference type="EMBL" id="SATR01000008">
    <property type="protein sequence ID" value="TFH92284.1"/>
    <property type="molecule type" value="Genomic_DNA"/>
</dbReference>
<evidence type="ECO:0000256" key="9">
    <source>
        <dbReference type="ARBA" id="ARBA00022777"/>
    </source>
</evidence>
<dbReference type="SUPFAM" id="SSF47384">
    <property type="entry name" value="Homodimeric domain of signal transducing histidine kinase"/>
    <property type="match status" value="1"/>
</dbReference>
<dbReference type="Gene3D" id="3.30.565.10">
    <property type="entry name" value="Histidine kinase-like ATPase, C-terminal domain"/>
    <property type="match status" value="1"/>
</dbReference>
<dbReference type="CDD" id="cd00082">
    <property type="entry name" value="HisKA"/>
    <property type="match status" value="1"/>
</dbReference>
<proteinExistence type="predicted"/>
<evidence type="ECO:0000256" key="11">
    <source>
        <dbReference type="ARBA" id="ARBA00022840"/>
    </source>
</evidence>
<evidence type="ECO:0000256" key="17">
    <source>
        <dbReference type="SAM" id="Phobius"/>
    </source>
</evidence>
<dbReference type="FunFam" id="3.30.565.10:FF:000010">
    <property type="entry name" value="Sensor histidine kinase RcsC"/>
    <property type="match status" value="1"/>
</dbReference>
<keyword evidence="6" id="KW-0808">Transferase</keyword>
<dbReference type="PROSITE" id="PS50110">
    <property type="entry name" value="RESPONSE_REGULATORY"/>
    <property type="match status" value="1"/>
</dbReference>
<dbReference type="InterPro" id="IPR011006">
    <property type="entry name" value="CheY-like_superfamily"/>
</dbReference>
<dbReference type="InterPro" id="IPR004358">
    <property type="entry name" value="Sig_transdc_His_kin-like_C"/>
</dbReference>
<dbReference type="Pfam" id="PF00512">
    <property type="entry name" value="HisKA"/>
    <property type="match status" value="1"/>
</dbReference>
<keyword evidence="4" id="KW-1003">Cell membrane</keyword>
<dbReference type="GO" id="GO:0000155">
    <property type="term" value="F:phosphorelay sensor kinase activity"/>
    <property type="evidence" value="ECO:0007669"/>
    <property type="project" value="InterPro"/>
</dbReference>
<dbReference type="OrthoDB" id="9810730at2"/>
<dbReference type="Pfam" id="PF00072">
    <property type="entry name" value="Response_reg"/>
    <property type="match status" value="1"/>
</dbReference>
<dbReference type="Proteomes" id="UP000297753">
    <property type="component" value="Unassembled WGS sequence"/>
</dbReference>
<dbReference type="InterPro" id="IPR005467">
    <property type="entry name" value="His_kinase_dom"/>
</dbReference>
<dbReference type="InterPro" id="IPR036097">
    <property type="entry name" value="HisK_dim/P_sf"/>
</dbReference>
<dbReference type="CDD" id="cd17546">
    <property type="entry name" value="REC_hyHK_CKI1_RcsC-like"/>
    <property type="match status" value="1"/>
</dbReference>
<evidence type="ECO:0000256" key="8">
    <source>
        <dbReference type="ARBA" id="ARBA00022741"/>
    </source>
</evidence>
<evidence type="ECO:0000256" key="14">
    <source>
        <dbReference type="ARBA" id="ARBA00023136"/>
    </source>
</evidence>
<evidence type="ECO:0000256" key="7">
    <source>
        <dbReference type="ARBA" id="ARBA00022692"/>
    </source>
</evidence>
<keyword evidence="12 17" id="KW-1133">Transmembrane helix</keyword>
<keyword evidence="9" id="KW-0418">Kinase</keyword>
<dbReference type="EC" id="2.7.13.3" evidence="3"/>
<dbReference type="PANTHER" id="PTHR45339">
    <property type="entry name" value="HYBRID SIGNAL TRANSDUCTION HISTIDINE KINASE J"/>
    <property type="match status" value="1"/>
</dbReference>
<dbReference type="RefSeq" id="WP_134834974.1">
    <property type="nucleotide sequence ID" value="NZ_SATR01000008.1"/>
</dbReference>